<dbReference type="RefSeq" id="WP_284299848.1">
    <property type="nucleotide sequence ID" value="NZ_BSSV01000007.1"/>
</dbReference>
<dbReference type="Proteomes" id="UP001157134">
    <property type="component" value="Unassembled WGS sequence"/>
</dbReference>
<dbReference type="InterPro" id="IPR005215">
    <property type="entry name" value="Trig_fac"/>
</dbReference>
<dbReference type="InterPro" id="IPR036611">
    <property type="entry name" value="Trigger_fac_ribosome-bd_sf"/>
</dbReference>
<dbReference type="InterPro" id="IPR046357">
    <property type="entry name" value="PPIase_dom_sf"/>
</dbReference>
<dbReference type="NCBIfam" id="TIGR00115">
    <property type="entry name" value="tig"/>
    <property type="match status" value="1"/>
</dbReference>
<dbReference type="Pfam" id="PF05697">
    <property type="entry name" value="Trigger_N"/>
    <property type="match status" value="1"/>
</dbReference>
<dbReference type="SUPFAM" id="SSF54534">
    <property type="entry name" value="FKBP-like"/>
    <property type="match status" value="1"/>
</dbReference>
<evidence type="ECO:0000256" key="1">
    <source>
        <dbReference type="ARBA" id="ARBA00000971"/>
    </source>
</evidence>
<comment type="function">
    <text evidence="11">Involved in protein export. Acts as a chaperone by maintaining the newly synthesized protein in an open conformation. Functions as a peptidyl-prolyl cis-trans isomerase.</text>
</comment>
<evidence type="ECO:0000256" key="10">
    <source>
        <dbReference type="ARBA" id="ARBA00029986"/>
    </source>
</evidence>
<dbReference type="Gene3D" id="1.10.3120.10">
    <property type="entry name" value="Trigger factor, C-terminal domain"/>
    <property type="match status" value="1"/>
</dbReference>
<dbReference type="HAMAP" id="MF_00303">
    <property type="entry name" value="Trigger_factor_Tig"/>
    <property type="match status" value="1"/>
</dbReference>
<keyword evidence="11" id="KW-0963">Cytoplasm</keyword>
<gene>
    <name evidence="11 15" type="primary">tig</name>
    <name evidence="15" type="ORF">tloyanaT_28770</name>
</gene>
<dbReference type="EC" id="5.2.1.8" evidence="3 11"/>
<feature type="domain" description="PPIase FKBP-type" evidence="14">
    <location>
        <begin position="161"/>
        <end position="254"/>
    </location>
</feature>
<evidence type="ECO:0000256" key="13">
    <source>
        <dbReference type="RuleBase" id="RU003914"/>
    </source>
</evidence>
<dbReference type="InterPro" id="IPR027304">
    <property type="entry name" value="Trigger_fact/SurA_dom_sf"/>
</dbReference>
<keyword evidence="5 11" id="KW-0132">Cell division</keyword>
<evidence type="ECO:0000256" key="7">
    <source>
        <dbReference type="ARBA" id="ARBA00023186"/>
    </source>
</evidence>
<evidence type="ECO:0000256" key="5">
    <source>
        <dbReference type="ARBA" id="ARBA00022618"/>
    </source>
</evidence>
<keyword evidence="8 11" id="KW-0413">Isomerase</keyword>
<dbReference type="Gene3D" id="3.30.70.1050">
    <property type="entry name" value="Trigger factor ribosome-binding domain"/>
    <property type="match status" value="1"/>
</dbReference>
<keyword evidence="6 11" id="KW-0697">Rotamase</keyword>
<dbReference type="Pfam" id="PF00254">
    <property type="entry name" value="FKBP_C"/>
    <property type="match status" value="1"/>
</dbReference>
<evidence type="ECO:0000256" key="3">
    <source>
        <dbReference type="ARBA" id="ARBA00013194"/>
    </source>
</evidence>
<organism evidence="15 16">
    <name type="scientific">Thalassotalea loyana</name>
    <dbReference type="NCBI Taxonomy" id="280483"/>
    <lineage>
        <taxon>Bacteria</taxon>
        <taxon>Pseudomonadati</taxon>
        <taxon>Pseudomonadota</taxon>
        <taxon>Gammaproteobacteria</taxon>
        <taxon>Alteromonadales</taxon>
        <taxon>Colwelliaceae</taxon>
        <taxon>Thalassotalea</taxon>
    </lineage>
</organism>
<evidence type="ECO:0000256" key="11">
    <source>
        <dbReference type="HAMAP-Rule" id="MF_00303"/>
    </source>
</evidence>
<evidence type="ECO:0000256" key="6">
    <source>
        <dbReference type="ARBA" id="ARBA00023110"/>
    </source>
</evidence>
<dbReference type="SUPFAM" id="SSF102735">
    <property type="entry name" value="Trigger factor ribosome-binding domain"/>
    <property type="match status" value="1"/>
</dbReference>
<reference evidence="15 16" key="1">
    <citation type="submission" date="2023-03" db="EMBL/GenBank/DDBJ databases">
        <title>Thalassotalea loyana LMG 22536T draft genome sequence.</title>
        <authorList>
            <person name="Sawabe T."/>
        </authorList>
    </citation>
    <scope>NUCLEOTIDE SEQUENCE [LARGE SCALE GENOMIC DNA]</scope>
    <source>
        <strain evidence="15 16">LMG 22536</strain>
    </source>
</reference>
<dbReference type="InterPro" id="IPR008881">
    <property type="entry name" value="Trigger_fac_ribosome-bd_bac"/>
</dbReference>
<dbReference type="PANTHER" id="PTHR30560">
    <property type="entry name" value="TRIGGER FACTOR CHAPERONE AND PEPTIDYL-PROLYL CIS/TRANS ISOMERASE"/>
    <property type="match status" value="1"/>
</dbReference>
<comment type="subcellular location">
    <subcellularLocation>
        <location evidence="11">Cytoplasm</location>
    </subcellularLocation>
    <text evidence="11">About half TF is bound to the ribosome near the polypeptide exit tunnel while the other half is free in the cytoplasm.</text>
</comment>
<sequence>MQVSVETTEGLERRLTITVPAETVDVEVKNRLRQIGKTQRINGFRPGKVPPTVLQKRYGKSVRQEVAGELMQRNFFEAIMAEKLNPAGRPEFIAKSNEEGKELEFEAVFEIYPEVEVKDIEKITVEAPKAEVTDADLDEMFVTLQNQHKTWKENKRKAKKGDKLTIDFLGRVDGEEFEGGKAEGFELELGTGRMIPGFEKALNGMKVGEEHTINVTFPEDYHAENLKGKDAEFDIKVIKTEGPVLPEVDEEFAKLFGIEEGGIDALREEVSKNMSRELNQAVKAKVKDQVIEALLEANEVDMPKALVSQEVDVLRQQALQRFGGQIDPKNMPNLPAEMFEEQAKRRVKVGLLLGEVIKVNEIKVDDAKVQELIATAASAYEDPQEVINYYNGNQEMLQQMQNVALEEQAVEFVLDKAKVTEKETSFQEIMNPEAK</sequence>
<dbReference type="PROSITE" id="PS50059">
    <property type="entry name" value="FKBP_PPIASE"/>
    <property type="match status" value="1"/>
</dbReference>
<proteinExistence type="inferred from homology"/>
<evidence type="ECO:0000256" key="4">
    <source>
        <dbReference type="ARBA" id="ARBA00016902"/>
    </source>
</evidence>
<dbReference type="InterPro" id="IPR001179">
    <property type="entry name" value="PPIase_FKBP_dom"/>
</dbReference>
<keyword evidence="16" id="KW-1185">Reference proteome</keyword>
<evidence type="ECO:0000256" key="2">
    <source>
        <dbReference type="ARBA" id="ARBA00005464"/>
    </source>
</evidence>
<dbReference type="InterPro" id="IPR037041">
    <property type="entry name" value="Trigger_fac_C_sf"/>
</dbReference>
<evidence type="ECO:0000256" key="8">
    <source>
        <dbReference type="ARBA" id="ARBA00023235"/>
    </source>
</evidence>
<dbReference type="InterPro" id="IPR008880">
    <property type="entry name" value="Trigger_fac_C"/>
</dbReference>
<keyword evidence="9 11" id="KW-0131">Cell cycle</keyword>
<dbReference type="EMBL" id="BSSV01000007">
    <property type="protein sequence ID" value="GLX86624.1"/>
    <property type="molecule type" value="Genomic_DNA"/>
</dbReference>
<comment type="similarity">
    <text evidence="2 11 13">Belongs to the FKBP-type PPIase family. Tig subfamily.</text>
</comment>
<dbReference type="Gene3D" id="3.10.50.40">
    <property type="match status" value="1"/>
</dbReference>
<comment type="domain">
    <text evidence="11">Consists of 3 domains; the N-terminus binds the ribosome, the middle domain has PPIase activity, while the C-terminus has intrinsic chaperone activity on its own.</text>
</comment>
<dbReference type="Pfam" id="PF05698">
    <property type="entry name" value="Trigger_C"/>
    <property type="match status" value="1"/>
</dbReference>
<protein>
    <recommendedName>
        <fullName evidence="4 11">Trigger factor</fullName>
        <shortName evidence="11">TF</shortName>
        <ecNumber evidence="3 11">5.2.1.8</ecNumber>
    </recommendedName>
    <alternativeName>
        <fullName evidence="10 11">PPIase</fullName>
    </alternativeName>
</protein>
<dbReference type="PANTHER" id="PTHR30560:SF3">
    <property type="entry name" value="TRIGGER FACTOR-LIKE PROTEIN TIG, CHLOROPLASTIC"/>
    <property type="match status" value="1"/>
</dbReference>
<evidence type="ECO:0000313" key="16">
    <source>
        <dbReference type="Proteomes" id="UP001157134"/>
    </source>
</evidence>
<name>A0ABQ6HF62_9GAMM</name>
<comment type="catalytic activity">
    <reaction evidence="1 11 12">
        <text>[protein]-peptidylproline (omega=180) = [protein]-peptidylproline (omega=0)</text>
        <dbReference type="Rhea" id="RHEA:16237"/>
        <dbReference type="Rhea" id="RHEA-COMP:10747"/>
        <dbReference type="Rhea" id="RHEA-COMP:10748"/>
        <dbReference type="ChEBI" id="CHEBI:83833"/>
        <dbReference type="ChEBI" id="CHEBI:83834"/>
        <dbReference type="EC" id="5.2.1.8"/>
    </reaction>
</comment>
<evidence type="ECO:0000313" key="15">
    <source>
        <dbReference type="EMBL" id="GLX86624.1"/>
    </source>
</evidence>
<evidence type="ECO:0000259" key="14">
    <source>
        <dbReference type="PROSITE" id="PS50059"/>
    </source>
</evidence>
<evidence type="ECO:0000256" key="9">
    <source>
        <dbReference type="ARBA" id="ARBA00023306"/>
    </source>
</evidence>
<keyword evidence="7 11" id="KW-0143">Chaperone</keyword>
<dbReference type="PIRSF" id="PIRSF003095">
    <property type="entry name" value="Trigger_factor"/>
    <property type="match status" value="1"/>
</dbReference>
<dbReference type="SUPFAM" id="SSF109998">
    <property type="entry name" value="Triger factor/SurA peptide-binding domain-like"/>
    <property type="match status" value="1"/>
</dbReference>
<accession>A0ABQ6HF62</accession>
<comment type="caution">
    <text evidence="15">The sequence shown here is derived from an EMBL/GenBank/DDBJ whole genome shotgun (WGS) entry which is preliminary data.</text>
</comment>
<evidence type="ECO:0000256" key="12">
    <source>
        <dbReference type="PROSITE-ProRule" id="PRU00277"/>
    </source>
</evidence>